<dbReference type="PATRIC" id="fig|1398.22.peg.1818"/>
<dbReference type="SUPFAM" id="SSF52540">
    <property type="entry name" value="P-loop containing nucleoside triphosphate hydrolases"/>
    <property type="match status" value="2"/>
</dbReference>
<evidence type="ECO:0000256" key="8">
    <source>
        <dbReference type="SAM" id="Coils"/>
    </source>
</evidence>
<dbReference type="EC" id="3.1.-.-" evidence="6 7"/>
<dbReference type="PROSITE" id="PS51193">
    <property type="entry name" value="HELICASE_ATP_BIND_2"/>
    <property type="match status" value="1"/>
</dbReference>
<comment type="caution">
    <text evidence="11">The sequence shown here is derived from an EMBL/GenBank/DDBJ whole genome shotgun (WGS) entry which is preliminary data.</text>
</comment>
<feature type="domain" description="Helicase ATP-binding" evidence="10">
    <location>
        <begin position="247"/>
        <end position="512"/>
    </location>
</feature>
<dbReference type="SMART" id="SM00491">
    <property type="entry name" value="HELICc2"/>
    <property type="match status" value="1"/>
</dbReference>
<evidence type="ECO:0000256" key="7">
    <source>
        <dbReference type="RuleBase" id="RU364106"/>
    </source>
</evidence>
<evidence type="ECO:0000313" key="11">
    <source>
        <dbReference type="EMBL" id="KWZ82333.1"/>
    </source>
</evidence>
<dbReference type="CDD" id="cd06127">
    <property type="entry name" value="DEDDh"/>
    <property type="match status" value="1"/>
</dbReference>
<evidence type="ECO:0000313" key="12">
    <source>
        <dbReference type="Proteomes" id="UP000070376"/>
    </source>
</evidence>
<dbReference type="Gene3D" id="3.40.50.300">
    <property type="entry name" value="P-loop containing nucleotide triphosphate hydrolases"/>
    <property type="match status" value="2"/>
</dbReference>
<sequence>MQRYVVVDLETTGNSAKKGDRIIQFSAVVVEGREIKTQFTSFVNPEKPVPPFISELTGIDNGMLEEAPVFSEIAPRIMEILEDSIFVAHNVLFDLPFLQQELKAAGFPPFRGPSLDTVEFSRIAFPTLNSYKLGDLADSLSLYHERPHRADSDAFVTAKLLLACMEKCASLPVVTLEQLVPLSYSLKNDLAGIFEDILEEKRRHIEHLPPDMEVYRGIALKRKILPPDNGPREIGRYPQDAVEKESWFAASGTGMEARPAQFEMMDHVREAFSAEEHVALEAGTGIGKSLAYLVPAAFQAISEQKPVLISTYTVALEHQLLNKEIKRLEQMLKTPVRTVLLKGRSHYLHLFKFEQSLKEPDRQYDAVFAKMQILVWLTETESGDLDELHLSGGGKHFWQRIKQDGWHTDKKDPWKSRDFYLYAKACAASADIAVTNHAMLCAELERDQSVFDGFQYVIIDEAHRLEQAARETIGKRASYNQMKYMMARLGLYEQKQLFYKLEKMMEKYGLKARLHAFECDAILQGLEAELDDLFGMLAQKVMRVNRETNGYQKIKLRIKKENWKQKAWQAVLLCTERIRASMKEISQALEERLSQLLSEKQMKEQALAFIEEMYSFLEDWRLLRDNLAIFAGQNGGDENVVWVEGDLRALPNSLVIYCQPVHAGETLQKAFFSRKKSVVLTSATLTVGGSFRYFLDETGLAHTTKTVRIPSPFRFDRQVQFIIPNDLPDIGSVSIEDFAEKMAGYLLAVAEATKGRMMILFTSFDLLKNVYHLMKESGMLEDYMFIAQGISSGSRSRLTKSFQKFDKAILFGLSSFWEGVDIPGDDLSCLVMARLPFLPPDEPVTEAKSDYFRAKGKNPFSAYALPEAVLRFKQGFGRLIRTRHDRGIFLVLDRRIETATYGPAFTKSLPPVRIRHLDLNETLEVIESWL</sequence>
<feature type="short sequence motif" description="DEAH box" evidence="6">
    <location>
        <begin position="460"/>
        <end position="463"/>
    </location>
</feature>
<keyword evidence="4 6" id="KW-0269">Exonuclease</keyword>
<dbReference type="PROSITE" id="PS51192">
    <property type="entry name" value="HELICASE_ATP_BIND_1"/>
    <property type="match status" value="1"/>
</dbReference>
<dbReference type="GO" id="GO:0003887">
    <property type="term" value="F:DNA-directed DNA polymerase activity"/>
    <property type="evidence" value="ECO:0007669"/>
    <property type="project" value="InterPro"/>
</dbReference>
<dbReference type="NCBIfam" id="TIGR00573">
    <property type="entry name" value="dnaq"/>
    <property type="match status" value="1"/>
</dbReference>
<reference evidence="12" key="1">
    <citation type="submission" date="2016-01" db="EMBL/GenBank/DDBJ databases">
        <authorList>
            <person name="Mitreva M."/>
            <person name="Pepin K.H."/>
            <person name="Mihindukulasuriya K.A."/>
            <person name="Fulton R."/>
            <person name="Fronick C."/>
            <person name="O'Laughlin M."/>
            <person name="Miner T."/>
            <person name="Herter B."/>
            <person name="Rosa B.A."/>
            <person name="Cordes M."/>
            <person name="Tomlinson C."/>
            <person name="Wollam A."/>
            <person name="Palsikar V.B."/>
            <person name="Mardis E.R."/>
            <person name="Wilson R.K."/>
        </authorList>
    </citation>
    <scope>NUCLEOTIDE SEQUENCE [LARGE SCALE GENOMIC DNA]</scope>
    <source>
        <strain evidence="12">GED7749B</strain>
    </source>
</reference>
<dbReference type="InterPro" id="IPR006054">
    <property type="entry name" value="DnaQ"/>
</dbReference>
<dbReference type="RefSeq" id="WP_035188085.1">
    <property type="nucleotide sequence ID" value="NZ_CP017888.1"/>
</dbReference>
<dbReference type="HAMAP" id="MF_02206">
    <property type="entry name" value="DinG_exonucl"/>
    <property type="match status" value="1"/>
</dbReference>
<dbReference type="InterPro" id="IPR027417">
    <property type="entry name" value="P-loop_NTPase"/>
</dbReference>
<dbReference type="NCBIfam" id="TIGR01407">
    <property type="entry name" value="dinG_rel"/>
    <property type="match status" value="1"/>
</dbReference>
<keyword evidence="11" id="KW-0347">Helicase</keyword>
<dbReference type="EMBL" id="LRPN01000060">
    <property type="protein sequence ID" value="KWZ82333.1"/>
    <property type="molecule type" value="Genomic_DNA"/>
</dbReference>
<protein>
    <recommendedName>
        <fullName evidence="6 7">3'-5' exonuclease DinG</fullName>
        <ecNumber evidence="6 7">3.1.-.-</ecNumber>
    </recommendedName>
</protein>
<feature type="coiled-coil region" evidence="8">
    <location>
        <begin position="579"/>
        <end position="606"/>
    </location>
</feature>
<organism evidence="11 12">
    <name type="scientific">Heyndrickxia coagulans</name>
    <name type="common">Weizmannia coagulans</name>
    <dbReference type="NCBI Taxonomy" id="1398"/>
    <lineage>
        <taxon>Bacteria</taxon>
        <taxon>Bacillati</taxon>
        <taxon>Bacillota</taxon>
        <taxon>Bacilli</taxon>
        <taxon>Bacillales</taxon>
        <taxon>Bacillaceae</taxon>
        <taxon>Heyndrickxia</taxon>
    </lineage>
</organism>
<dbReference type="GO" id="GO:0016818">
    <property type="term" value="F:hydrolase activity, acting on acid anhydrides, in phosphorus-containing anhydrides"/>
    <property type="evidence" value="ECO:0007669"/>
    <property type="project" value="InterPro"/>
</dbReference>
<evidence type="ECO:0000259" key="10">
    <source>
        <dbReference type="PROSITE" id="PS51193"/>
    </source>
</evidence>
<feature type="binding site" evidence="6">
    <location>
        <begin position="282"/>
        <end position="289"/>
    </location>
    <ligand>
        <name>ATP</name>
        <dbReference type="ChEBI" id="CHEBI:30616"/>
    </ligand>
</feature>
<dbReference type="SMART" id="SM00487">
    <property type="entry name" value="DEXDc"/>
    <property type="match status" value="1"/>
</dbReference>
<dbReference type="InterPro" id="IPR036397">
    <property type="entry name" value="RNaseH_sf"/>
</dbReference>
<evidence type="ECO:0000256" key="1">
    <source>
        <dbReference type="ARBA" id="ARBA00022722"/>
    </source>
</evidence>
<evidence type="ECO:0000259" key="9">
    <source>
        <dbReference type="PROSITE" id="PS51192"/>
    </source>
</evidence>
<comment type="similarity">
    <text evidence="6 7">Belongs to the helicase family. DinG subfamily. Type 2 sub-subfamily.</text>
</comment>
<keyword evidence="8" id="KW-0175">Coiled coil</keyword>
<dbReference type="Gene3D" id="3.30.420.10">
    <property type="entry name" value="Ribonuclease H-like superfamily/Ribonuclease H"/>
    <property type="match status" value="1"/>
</dbReference>
<dbReference type="FunFam" id="3.30.420.10:FF:000045">
    <property type="entry name" value="3'-5' exonuclease DinG"/>
    <property type="match status" value="1"/>
</dbReference>
<dbReference type="NCBIfam" id="NF005981">
    <property type="entry name" value="PRK08074.1"/>
    <property type="match status" value="1"/>
</dbReference>
<evidence type="ECO:0000256" key="2">
    <source>
        <dbReference type="ARBA" id="ARBA00022741"/>
    </source>
</evidence>
<dbReference type="AlphaFoldDB" id="A0A133KRX8"/>
<dbReference type="Pfam" id="PF00929">
    <property type="entry name" value="RNase_T"/>
    <property type="match status" value="1"/>
</dbReference>
<dbReference type="Proteomes" id="UP000070376">
    <property type="component" value="Unassembled WGS sequence"/>
</dbReference>
<dbReference type="GO" id="GO:0003677">
    <property type="term" value="F:DNA binding"/>
    <property type="evidence" value="ECO:0007669"/>
    <property type="project" value="InterPro"/>
</dbReference>
<dbReference type="InterPro" id="IPR045028">
    <property type="entry name" value="DinG/Rad3-like"/>
</dbReference>
<dbReference type="InterPro" id="IPR006310">
    <property type="entry name" value="DinG"/>
</dbReference>
<dbReference type="InterPro" id="IPR014001">
    <property type="entry name" value="Helicase_ATP-bd"/>
</dbReference>
<evidence type="ECO:0000256" key="6">
    <source>
        <dbReference type="HAMAP-Rule" id="MF_02206"/>
    </source>
</evidence>
<dbReference type="SUPFAM" id="SSF53098">
    <property type="entry name" value="Ribonuclease H-like"/>
    <property type="match status" value="1"/>
</dbReference>
<dbReference type="InterPro" id="IPR014013">
    <property type="entry name" value="Helic_SF1/SF2_ATP-bd_DinG/Rad3"/>
</dbReference>
<evidence type="ECO:0000256" key="3">
    <source>
        <dbReference type="ARBA" id="ARBA00022801"/>
    </source>
</evidence>
<keyword evidence="3 6" id="KW-0378">Hydrolase</keyword>
<gene>
    <name evidence="6 7" type="primary">dinG</name>
    <name evidence="11" type="ORF">HMPREF3213_01812</name>
</gene>
<dbReference type="GO" id="GO:0006260">
    <property type="term" value="P:DNA replication"/>
    <property type="evidence" value="ECO:0007669"/>
    <property type="project" value="InterPro"/>
</dbReference>
<evidence type="ECO:0000256" key="5">
    <source>
        <dbReference type="ARBA" id="ARBA00022840"/>
    </source>
</evidence>
<keyword evidence="2 6" id="KW-0547">Nucleotide-binding</keyword>
<dbReference type="GO" id="GO:0008408">
    <property type="term" value="F:3'-5' exonuclease activity"/>
    <property type="evidence" value="ECO:0007669"/>
    <property type="project" value="UniProtKB-UniRule"/>
</dbReference>
<dbReference type="PANTHER" id="PTHR11472:SF34">
    <property type="entry name" value="REGULATOR OF TELOMERE ELONGATION HELICASE 1"/>
    <property type="match status" value="1"/>
</dbReference>
<dbReference type="Pfam" id="PF13307">
    <property type="entry name" value="Helicase_C_2"/>
    <property type="match status" value="1"/>
</dbReference>
<dbReference type="Pfam" id="PF04851">
    <property type="entry name" value="ResIII"/>
    <property type="match status" value="1"/>
</dbReference>
<keyword evidence="5 6" id="KW-0067">ATP-binding</keyword>
<dbReference type="InterPro" id="IPR013520">
    <property type="entry name" value="Ribonucl_H"/>
</dbReference>
<dbReference type="GO" id="GO:0003678">
    <property type="term" value="F:DNA helicase activity"/>
    <property type="evidence" value="ECO:0007669"/>
    <property type="project" value="TreeGrafter"/>
</dbReference>
<proteinExistence type="inferred from homology"/>
<evidence type="ECO:0000256" key="4">
    <source>
        <dbReference type="ARBA" id="ARBA00022839"/>
    </source>
</evidence>
<name>A0A133KRX8_HEYCO</name>
<dbReference type="InterPro" id="IPR012337">
    <property type="entry name" value="RNaseH-like_sf"/>
</dbReference>
<comment type="function">
    <text evidence="6 7">3'-5' exonuclease.</text>
</comment>
<dbReference type="InterPro" id="IPR006555">
    <property type="entry name" value="ATP-dep_Helicase_C"/>
</dbReference>
<dbReference type="SMART" id="SM00479">
    <property type="entry name" value="EXOIII"/>
    <property type="match status" value="1"/>
</dbReference>
<keyword evidence="1 6" id="KW-0540">Nuclease</keyword>
<feature type="domain" description="Helicase ATP-binding" evidence="9">
    <location>
        <begin position="269"/>
        <end position="497"/>
    </location>
</feature>
<dbReference type="GO" id="GO:0005524">
    <property type="term" value="F:ATP binding"/>
    <property type="evidence" value="ECO:0007669"/>
    <property type="project" value="UniProtKB-UniRule"/>
</dbReference>
<accession>A0A133KRX8</accession>
<dbReference type="PANTHER" id="PTHR11472">
    <property type="entry name" value="DNA REPAIR DEAD HELICASE RAD3/XP-D SUBFAMILY MEMBER"/>
    <property type="match status" value="1"/>
</dbReference>
<dbReference type="InterPro" id="IPR006935">
    <property type="entry name" value="Helicase/UvrB_N"/>
</dbReference>